<organism evidence="3 4">
    <name type="scientific">Chloebia gouldiae</name>
    <name type="common">Gouldian finch</name>
    <name type="synonym">Erythrura gouldiae</name>
    <dbReference type="NCBI Taxonomy" id="44316"/>
    <lineage>
        <taxon>Eukaryota</taxon>
        <taxon>Metazoa</taxon>
        <taxon>Chordata</taxon>
        <taxon>Craniata</taxon>
        <taxon>Vertebrata</taxon>
        <taxon>Euteleostomi</taxon>
        <taxon>Archelosauria</taxon>
        <taxon>Archosauria</taxon>
        <taxon>Dinosauria</taxon>
        <taxon>Saurischia</taxon>
        <taxon>Theropoda</taxon>
        <taxon>Coelurosauria</taxon>
        <taxon>Aves</taxon>
        <taxon>Neognathae</taxon>
        <taxon>Neoaves</taxon>
        <taxon>Telluraves</taxon>
        <taxon>Australaves</taxon>
        <taxon>Passeriformes</taxon>
        <taxon>Passeroidea</taxon>
        <taxon>Passeridae</taxon>
        <taxon>Chloebia</taxon>
    </lineage>
</organism>
<feature type="non-terminal residue" evidence="3">
    <location>
        <position position="1"/>
    </location>
</feature>
<dbReference type="PROSITE" id="PS50853">
    <property type="entry name" value="FN3"/>
    <property type="match status" value="1"/>
</dbReference>
<dbReference type="InterPro" id="IPR015373">
    <property type="entry name" value="Interferon/interleukin_rcp_dom"/>
</dbReference>
<evidence type="ECO:0000313" key="3">
    <source>
        <dbReference type="EMBL" id="RLV73115.1"/>
    </source>
</evidence>
<dbReference type="Proteomes" id="UP000276834">
    <property type="component" value="Unassembled WGS sequence"/>
</dbReference>
<dbReference type="AlphaFoldDB" id="A0A3L8R0J1"/>
<dbReference type="GO" id="GO:0042018">
    <property type="term" value="F:interleukin-22 receptor activity"/>
    <property type="evidence" value="ECO:0007669"/>
    <property type="project" value="TreeGrafter"/>
</dbReference>
<protein>
    <recommendedName>
        <fullName evidence="2">Fibronectin type-III domain-containing protein</fullName>
    </recommendedName>
</protein>
<feature type="domain" description="Fibronectin type-III" evidence="2">
    <location>
        <begin position="113"/>
        <end position="220"/>
    </location>
</feature>
<dbReference type="GO" id="GO:0005886">
    <property type="term" value="C:plasma membrane"/>
    <property type="evidence" value="ECO:0007669"/>
    <property type="project" value="TreeGrafter"/>
</dbReference>
<evidence type="ECO:0000256" key="1">
    <source>
        <dbReference type="SAM" id="MobiDB-lite"/>
    </source>
</evidence>
<gene>
    <name evidence="3" type="ORF">DV515_00017240</name>
</gene>
<dbReference type="EMBL" id="QUSF01000858">
    <property type="protein sequence ID" value="RLV73115.1"/>
    <property type="molecule type" value="Genomic_DNA"/>
</dbReference>
<proteinExistence type="predicted"/>
<name>A0A3L8R0J1_CHLGU</name>
<dbReference type="SUPFAM" id="SSF49265">
    <property type="entry name" value="Fibronectin type III"/>
    <property type="match status" value="2"/>
</dbReference>
<dbReference type="PANTHER" id="PTHR20859:SF84">
    <property type="entry name" value="INTERFERON ALPHA_BETA RECEPTOR 2"/>
    <property type="match status" value="1"/>
</dbReference>
<dbReference type="Gene3D" id="2.60.40.10">
    <property type="entry name" value="Immunoglobulins"/>
    <property type="match status" value="2"/>
</dbReference>
<dbReference type="OrthoDB" id="8947665at2759"/>
<dbReference type="InterPro" id="IPR003961">
    <property type="entry name" value="FN3_dom"/>
</dbReference>
<sequence>TAAKYSFGKHRGLFVNLHENPNGCANASLSARSQSWVSAQQCSGIAQLSCELTEEFKDTSPEYSTLVQSIGGAQVLNSSVLRFVPLTEKMELVLDKVCIFLSFFPLSCFPTAILGPPEVNITSCPNCINVTIKLPASHFRARGKLLSLIDIYEELDYDITLKSQDGEHKRPRQRTTKEVFSTVIEELYPSRNYCVSVGVSASLNRNSVPSPWKCVTTASEAQQGYHEVAVASGVCVSLIIAAVLKCVHAAGFIFPKFSLPQTLVCNSSQICPFCLAAGCLTAGIPNLVCIKKLAYSPWMSESETLASVEIIPREVKSKARGCRGGASEDSDSSDSDSDSSALCHHDYTRRARLGRGSVARGCDSPGSPRQ</sequence>
<evidence type="ECO:0000313" key="4">
    <source>
        <dbReference type="Proteomes" id="UP000276834"/>
    </source>
</evidence>
<feature type="region of interest" description="Disordered" evidence="1">
    <location>
        <begin position="320"/>
        <end position="341"/>
    </location>
</feature>
<dbReference type="InterPro" id="IPR050650">
    <property type="entry name" value="Type-II_Cytokine-TF_Rcpt"/>
</dbReference>
<feature type="non-terminal residue" evidence="3">
    <location>
        <position position="370"/>
    </location>
</feature>
<dbReference type="STRING" id="44316.ENSEGOP00005010126"/>
<dbReference type="InterPro" id="IPR013783">
    <property type="entry name" value="Ig-like_fold"/>
</dbReference>
<reference evidence="3 4" key="1">
    <citation type="journal article" date="2018" name="Proc. R. Soc. B">
        <title>A non-coding region near Follistatin controls head colour polymorphism in the Gouldian finch.</title>
        <authorList>
            <person name="Toomey M.B."/>
            <person name="Marques C.I."/>
            <person name="Andrade P."/>
            <person name="Araujo P.M."/>
            <person name="Sabatino S."/>
            <person name="Gazda M.A."/>
            <person name="Afonso S."/>
            <person name="Lopes R.J."/>
            <person name="Corbo J.C."/>
            <person name="Carneiro M."/>
        </authorList>
    </citation>
    <scope>NUCLEOTIDE SEQUENCE [LARGE SCALE GENOMIC DNA]</scope>
    <source>
        <strain evidence="3">Red01</strain>
        <tissue evidence="3">Muscle</tissue>
    </source>
</reference>
<dbReference type="Pfam" id="PF09294">
    <property type="entry name" value="Interfer-bind"/>
    <property type="match status" value="1"/>
</dbReference>
<keyword evidence="4" id="KW-1185">Reference proteome</keyword>
<dbReference type="InterPro" id="IPR036116">
    <property type="entry name" value="FN3_sf"/>
</dbReference>
<evidence type="ECO:0000259" key="2">
    <source>
        <dbReference type="PROSITE" id="PS50853"/>
    </source>
</evidence>
<comment type="caution">
    <text evidence="3">The sequence shown here is derived from an EMBL/GenBank/DDBJ whole genome shotgun (WGS) entry which is preliminary data.</text>
</comment>
<dbReference type="PANTHER" id="PTHR20859">
    <property type="entry name" value="INTERFERON/INTERLEUKIN RECEPTOR"/>
    <property type="match status" value="1"/>
</dbReference>
<accession>A0A3L8R0J1</accession>
<feature type="compositionally biased region" description="Acidic residues" evidence="1">
    <location>
        <begin position="328"/>
        <end position="337"/>
    </location>
</feature>